<dbReference type="CDD" id="cd00063">
    <property type="entry name" value="FN3"/>
    <property type="match status" value="1"/>
</dbReference>
<evidence type="ECO:0000256" key="6">
    <source>
        <dbReference type="SAM" id="MobiDB-lite"/>
    </source>
</evidence>
<feature type="region of interest" description="Disordered" evidence="6">
    <location>
        <begin position="4579"/>
        <end position="4663"/>
    </location>
</feature>
<feature type="compositionally biased region" description="Polar residues" evidence="6">
    <location>
        <begin position="492"/>
        <end position="504"/>
    </location>
</feature>
<feature type="region of interest" description="Disordered" evidence="6">
    <location>
        <begin position="21"/>
        <end position="146"/>
    </location>
</feature>
<dbReference type="EnsemblMetazoa" id="BGLB003550-RH">
    <property type="protein sequence ID" value="BGLB003550-PH"/>
    <property type="gene ID" value="BGLB003550"/>
</dbReference>
<feature type="region of interest" description="Disordered" evidence="6">
    <location>
        <begin position="1004"/>
        <end position="1061"/>
    </location>
</feature>
<dbReference type="Pfam" id="PF25523">
    <property type="entry name" value="Ig_RIMBP2"/>
    <property type="match status" value="1"/>
</dbReference>
<feature type="coiled-coil region" evidence="5">
    <location>
        <begin position="3918"/>
        <end position="4106"/>
    </location>
</feature>
<dbReference type="InterPro" id="IPR036116">
    <property type="entry name" value="FN3_sf"/>
</dbReference>
<feature type="coiled-coil region" evidence="5">
    <location>
        <begin position="741"/>
        <end position="825"/>
    </location>
</feature>
<dbReference type="Gene3D" id="2.30.30.40">
    <property type="entry name" value="SH3 Domains"/>
    <property type="match status" value="2"/>
</dbReference>
<feature type="coiled-coil region" evidence="5">
    <location>
        <begin position="2159"/>
        <end position="2263"/>
    </location>
</feature>
<feature type="coiled-coil region" evidence="5">
    <location>
        <begin position="1931"/>
        <end position="2105"/>
    </location>
</feature>
<feature type="compositionally biased region" description="Basic and acidic residues" evidence="6">
    <location>
        <begin position="2448"/>
        <end position="2457"/>
    </location>
</feature>
<proteinExistence type="inferred from homology"/>
<feature type="coiled-coil region" evidence="5">
    <location>
        <begin position="1577"/>
        <end position="1904"/>
    </location>
</feature>
<evidence type="ECO:0000256" key="1">
    <source>
        <dbReference type="ARBA" id="ARBA00010749"/>
    </source>
</evidence>
<evidence type="ECO:0000259" key="7">
    <source>
        <dbReference type="PROSITE" id="PS50002"/>
    </source>
</evidence>
<dbReference type="InterPro" id="IPR003961">
    <property type="entry name" value="FN3_dom"/>
</dbReference>
<keyword evidence="5" id="KW-0175">Coiled coil</keyword>
<feature type="coiled-coil region" evidence="5">
    <location>
        <begin position="4809"/>
        <end position="4951"/>
    </location>
</feature>
<dbReference type="SUPFAM" id="SSF57997">
    <property type="entry name" value="Tropomyosin"/>
    <property type="match status" value="3"/>
</dbReference>
<dbReference type="VEuPathDB" id="VectorBase:BGLAX_040816"/>
<feature type="region of interest" description="Disordered" evidence="6">
    <location>
        <begin position="2438"/>
        <end position="2459"/>
    </location>
</feature>
<feature type="region of interest" description="Disordered" evidence="6">
    <location>
        <begin position="3861"/>
        <end position="3893"/>
    </location>
</feature>
<feature type="coiled-coil region" evidence="5">
    <location>
        <begin position="1178"/>
        <end position="1254"/>
    </location>
</feature>
<feature type="compositionally biased region" description="Polar residues" evidence="6">
    <location>
        <begin position="3746"/>
        <end position="3763"/>
    </location>
</feature>
<dbReference type="InterPro" id="IPR036028">
    <property type="entry name" value="SH3-like_dom_sf"/>
</dbReference>
<feature type="compositionally biased region" description="Pro residues" evidence="6">
    <location>
        <begin position="4632"/>
        <end position="4642"/>
    </location>
</feature>
<dbReference type="InterPro" id="IPR001452">
    <property type="entry name" value="SH3_domain"/>
</dbReference>
<keyword evidence="3" id="KW-0677">Repeat</keyword>
<feature type="compositionally biased region" description="Basic and acidic residues" evidence="6">
    <location>
        <begin position="3721"/>
        <end position="3743"/>
    </location>
</feature>
<evidence type="ECO:0000256" key="2">
    <source>
        <dbReference type="ARBA" id="ARBA00022443"/>
    </source>
</evidence>
<feature type="coiled-coil region" evidence="5">
    <location>
        <begin position="849"/>
        <end position="989"/>
    </location>
</feature>
<dbReference type="InterPro" id="IPR057884">
    <property type="entry name" value="FN3_RIM-BP1/2/3"/>
</dbReference>
<feature type="coiled-coil region" evidence="5">
    <location>
        <begin position="4305"/>
        <end position="4332"/>
    </location>
</feature>
<evidence type="ECO:0000313" key="9">
    <source>
        <dbReference type="EnsemblMetazoa" id="BGLB003550-PH"/>
    </source>
</evidence>
<feature type="coiled-coil region" evidence="5">
    <location>
        <begin position="1437"/>
        <end position="1492"/>
    </location>
</feature>
<feature type="coiled-coil region" evidence="5">
    <location>
        <begin position="4142"/>
        <end position="4272"/>
    </location>
</feature>
<feature type="region of interest" description="Disordered" evidence="6">
    <location>
        <begin position="4511"/>
        <end position="4565"/>
    </location>
</feature>
<dbReference type="KEGG" id="bgt:106073274"/>
<evidence type="ECO:0000256" key="3">
    <source>
        <dbReference type="ARBA" id="ARBA00022737"/>
    </source>
</evidence>
<feature type="coiled-coil region" evidence="5">
    <location>
        <begin position="5000"/>
        <end position="5048"/>
    </location>
</feature>
<accession>A0A2C9JJV1</accession>
<feature type="coiled-coil region" evidence="5">
    <location>
        <begin position="1305"/>
        <end position="1385"/>
    </location>
</feature>
<feature type="region of interest" description="Disordered" evidence="6">
    <location>
        <begin position="3705"/>
        <end position="3803"/>
    </location>
</feature>
<dbReference type="PROSITE" id="PS50002">
    <property type="entry name" value="SH3"/>
    <property type="match status" value="2"/>
</dbReference>
<dbReference type="PROSITE" id="PS50853">
    <property type="entry name" value="FN3"/>
    <property type="match status" value="1"/>
</dbReference>
<dbReference type="PANTHER" id="PTHR14234:SF19">
    <property type="entry name" value="RIM-BINDING PROTEIN, ISOFORM F"/>
    <property type="match status" value="1"/>
</dbReference>
<keyword evidence="2 4" id="KW-0728">SH3 domain</keyword>
<feature type="region of interest" description="Disordered" evidence="6">
    <location>
        <begin position="1412"/>
        <end position="1432"/>
    </location>
</feature>
<reference evidence="9" key="1">
    <citation type="submission" date="2020-05" db="UniProtKB">
        <authorList>
            <consortium name="EnsemblMetazoa"/>
        </authorList>
    </citation>
    <scope>IDENTIFICATION</scope>
    <source>
        <strain evidence="9">BB02</strain>
    </source>
</reference>
<feature type="domain" description="SH3" evidence="7">
    <location>
        <begin position="5173"/>
        <end position="5240"/>
    </location>
</feature>
<feature type="coiled-coil region" evidence="5">
    <location>
        <begin position="339"/>
        <end position="400"/>
    </location>
</feature>
<feature type="region of interest" description="Disordered" evidence="6">
    <location>
        <begin position="5085"/>
        <end position="5106"/>
    </location>
</feature>
<dbReference type="OrthoDB" id="4158657at2759"/>
<evidence type="ECO:0000259" key="8">
    <source>
        <dbReference type="PROSITE" id="PS50853"/>
    </source>
</evidence>
<dbReference type="SUPFAM" id="SSF50044">
    <property type="entry name" value="SH3-domain"/>
    <property type="match status" value="2"/>
</dbReference>
<sequence length="5508" mass="636019">MEIAVENSGQGHELCAVKATEHANPKGDQHQKCVKQRNQQVCDARTKPEIRSSRTLRSKSADPARKLVSDQSEKPGETKILRNKKANDVTPKSQNGKDAPPPPLTSVESTRRRSDLPTRVKRSASLTSTVRAEARDDSKEKHKQFSKMEIKCDQLERPLLSNTILCRDETEKVLDTTKEEQRKLDKESIKISSNIPTRTKTSKARRKLFQMSSSSTPEAGRHPTTVSPAISEIVLDDNESDQSVENLRTVNLDLRDQVSKLRYQMEAQKGKLKHILWQKVLDIRKIRQLEQKKLMEALNDQRDKLDRERSRDLESLRGQLTIKAESDLQKYARHKDTEINKLRMELASKENMLQRLLGDNRHARLKLNIDDRKSKLVYEIKALRRQKKELEDSLSSASSAERAFSDDIRRHSQSFELEISRVKRQSQFETNQLIEQLKNKDKLISQLEKDLGQQWVAAQLAALERESSEGARSPTMSAPSHTLGVLPEDSVDPTTYFRTPTSASKPGGVEDGRSTGVNEYTIGKQDLPKKLKDLKARNKELVDKCRAYLHRTKELTAQNRAYKDSSDKMLHENKKMQELIEHSKLRVLQLTRQMSEQVLEKNAGPAQSVMVEELKKEMMEDKKTIQALRQACSEKDRRIELIQHRKRRRRVVAPANMNLGIRETIFGYDEDKSIDSDASISSISHSTVSEEDSWDHVISMEETERGYQRLMMEQLQLQRSHALLQKQVGNNQDPQREIMAKITLQNDLFQAQCRIEKLEQLINEIGEGEVLMLLKERETILSNNKEAAEKAIFWEQQSRQLQQELNKALEKSEDLEFQLMEMENYDETKQSASCHQECQCTHEVDHELIETLAHCLHQSEQDMEQLRKEIAALVKGREGDALLKQFDKVRENEKKHAESMESLAHELQVKVISLQKEKDTLQEKLSLKGHKPVKGDNSASIAREKQENLELKAELTQLINSENKLLEERIQLQEELNDWKTQYEYLKQQLDIFIQTQTPKQKIVLKRENSSNESSSPSSSPVTSSLSRRPSKDRKSMPRSGDDPTQSKRRKSSPENSSDFNQELMTQSSMQSFQSLENLHGMSDSVSEVDVLKLQLKALQSDWHSMREENLNLKDQLRQSALEKSSEAEADQQLLLDKVEMLKSELELMRRENISLSGKLKQRIDEFHDSQDELNPRLAELEDYCEDLQERLHASEMTERQLKEKLRLVEGSIDEAESNEMALRERYEQLMLWEVEAKKQIRELQKNGHELKEIVLDKDFVEQALREKVDFLQKCEAASIRRIEELEAIERDLREQLETKSDPKCQRELNKIQELKHQITFLETDNKALAARISELEENEEILRENWRRVADEDYNRTQTLQEKVKMLESMNRDLKAKLAEAQEYFVINVSPNENSLAAELAQSQSSLRDAVLESTAPGGGDRPTDGVDGAPVDQEKLKLMDKLKKLKRQLSDVAEKKDSKIETLQEKIVSLKETEVKLSETISEMEMTERELRAKLALYESSEVTVEKMLKYQSKIEELRTSQESLLDQLESLENQEMTLQEKMQEMERTLRGKIVTLEVEMKGYKQKELKSAGRIRELEKQEKELSEKVAQQAEKENGLYVKISSLMDEVKSAKEEVESLKNQMASKEDKVRKAKLLEVKLLEIEMEYGKKISDISSKLRHKEEELRQKEATHEEEVTTLRNEVATLQSALNTKESEKNRRIAILEKLFAQKENDFLSKIAMLEENIKELTNEKTMHQNQIKELQRQKSDLENKDYGYKQEMDILREEVISIKTSETEYEDKIVNLERNCRQEKQRADEAEFKVSKLEKDLAKEKKKVADIEVKLIAMKGDIEQQMKTIEANFVKKESDYEKELDSLQEEVEKKDVRVKELETELEKRARRVSELESECSKLKSKAANEDQETIAQIKMLEKEKSELVTRWSAKQQSENSELAALKSDKEGQIEDLKKKNNFLSTQLLHEAATREQLETSIDDFKNKEKTLVSRLNEFNKEIEHLKEELLNKLKELDAKNKEMCELNLEISHLRYSNKTLQSDYQHLKEQLHQNEKEIMKQISEKDEKLQHLQSEIKILKEELSQKNILILKASENKKRLQEKESELFKLVEEKSQKDIMVQETIQKSEHMLLLSQKEKDSAAIQVENLRKDLQSKEVVVSQHLLAIEEKNKEIQGLNSMLDELKESVKQKSLDTEKYQKDLSNSKKEQEKSLLEINQLKKQIEEKQSEVELKSSEQTNTQLVISAKQHELEQAKLELHKCLEEIQEFKKLRDQDKDQQQEQDQAYRKLSADFEQLTLQYDEHIVEHKHLEFKVADVELKLVEAENRYRELEAKCASLEVQLAERFAHSQQAEKIIKLKEDEVAKLETKLEELEKELEETSTQKNETERIIILKDKEFKVMKSKLETVGKEYDDLKVVVKNKNEESQKLKDELTSLKKKNDLLKEEADQLQQSSDNYHKENKESQSELAELKMQVSQLQKKWEDANNNLKASDDFLMQADQSFKSLEQKCKETETQLKGKELLVEELEQTMKTKNHAIDCLEMKLKDNEKKCVDLNLHLTKAEKDFQGKCSELTSVQSMFDKAEFKLKSFEERCDQLKERLNTAEMELQEVRHINQSLTQKLSILEGAVKEKESFCRDSQSDFESLQQQHLEVKIECENLKSKLNYFQQMFEHAQNTCKEKEEHIITLETSLKQSQSSLQEQQEKLQDKETCYNERVSQLEQLQKDLKSSQEERTLLESQLQTVGVELEQVNEEKKSLKNQMEQHLLELNKSKEKCDKLQVEIQNVQSKYEEQNIEIKHFKDKCQHLELECQKIKQEKELQAHSLRTTESSQQDLLTSIQKLELENKTLKLKLNEQEEIVNSKDDGFSELVETNQLLSGKLYRLEAAAVESETKYMQLEQSKAELLAQKDKALKDAEKLQVNLKDFSEECESLKAKLENSQLKVKELEESNAHIQSNAKNKEEIAKQQQHLLEQQLQQCTSEMETKLTTAQELNDELNKVVYHLKKKVHQLEEEKLSLTSKLHEVETQIQAMTGTLSDLQIDLQHLQAENVKLKVSVAESEKESSKLLQANYESNEGVKESNITVSLVSELQTMPPSGISKEQELAEKLHSLEIHHEETLHKMEKLLKDIESYKSRDQFSQEKIKGLDKNLKEMREREKKMSEKVADMEVKEKQLLEQMADIETSVIVPLETENQELKDELNVVKQERDDAQAKASKGNDEDMLDGVNLHKSLEDALIQRDELEKKINILAEEISSIEEEKKNLKKQVGDANITEGELIDKIEFLEDEVERLKNIEHQKSVLEEHLMDRLLDLEEREKKLQEKLLLKNKSVTTQCVQTDAVDGALEDMVKQYDFLKQKNEVLQDAESKYMDKILDLEEINNKLQNEVEHLKASANVAISKELGNASSHEENGASRKNLMASKYTDTFDLLLPSEQTVNSEHLSERLVQLEHQNKSFAMECEDKASKIKYLEEKIVLLQDSEAKLMEKLTEDISTLPCAANTEELQKKIDNLMEENDFLAQSIESYKKLYKDEKEKCNELQDRIMEESSLYQELQEAHARLGASEAMVEEVQAEYEEQLSERENQLEHFNKLLNVSQLRENELQGEVNALKDYLNTLPGQRSKDPSVQSLKEDLEQQIADLSRHHEVREQDLRKQLELLQAQEQETKNQHQQQVLKLEHYIQDLRHHELELLKQVDLLKQHEKALVEEANRLRKTEKQLQSKVDSLEAQLRMKEDDSGLSSDDQRVRSDNLKKSVPQQSPTPVSEVFSSKVTLTLAKSPTTKSPTPPAGQYAESRDSTPPPLTSPLRTRPSQASLTHDELVHLVAELQASEAALKNRLQELQVSHGSDLSKRVEELEVINQNLQRKLRFSESKRTFQASPSPDKQPRLLYHGGDKNNNNNTAEYPSGGLDISQTMLDKPEHILMQRIKDLETVEKHNKTQLSELERDREVLHEIARKDKATIHDLQIKIRELQLSERGLKEQISNLELSEGSLCTKCENLEVTRQQLEDRVHELEIHERRLRELVRRLKLNEEHWLSKSGGMENAVAELSATELQLKRHLQDIEMEKGGLSERAEYLEARVRELENVELSLLQRLKSYEINEANLKNRLGHLENSEAAAHSKAYELDVLNVDLSQRLQKAVEECSMLSQHILQLQGQVQELDRRLLSAKDSEMAYKQHVETLEKNENLVQKKVREFELREIDSQARIRELEQTVEILNDKIAALQRSENRLKFRIQELEEITSQDSQARDKALKHTVPQKLEDCQKYIIVLQQQVENLQQHFSSSSNTSKVGEGESVSVSLDQYNMFQRQNVLLEETLYQLQEVEREKEQLSVTILQLRQGKGACGHEVEIEVLKKRLLSYKTLFNKLKFSLSAGQATSLLDSEQDSDPLGDTLPARHLHELEPERVLQSIRGFQDGKAETIDAHQDDSLQRDVVQTTVKGILLSQAAQAKSEQPSYQEESHWRAIEARKPKEIMSGSWGGAIDMVVGGVKQALPRHLDGSKRSSTPELEEVTVAFHLQSESELSSHHKTQNDTDSSDGPVPPPRRGRIHRVGKSSNYKNNSGHDSSGSRSTDVDCATMSTVAANKKHYFGNEKSLPSSANAKRNGQQTKPAPLTSFGEDSFYLPSSTQEGADSLDDGEAPPLPSSAPPGRSPTHVRQERKDSLDDSTSGMSIRERIALIEKQLQTDQRGNKSDPDQVFYWKKKSSENLRQVEVLEKDNKYLKEDLPPAYRRKEKINRLEKELEDKRRYINLLEIWLSNLDDLLKNKNKQTDREMLEYLQLDLTKLRHELSHIGYRREDCVLDAAALKTELEHRDKEIVSKRNEIESLVQKLRLSQEECQTIEGMRRNALDSLRSLEKEVIDLQEAETQLQNAQAELQTLKQEFEIKCKELNDALAERKEFEMTLEKTIAERDRLICELKSLEEMNDKLISELKSSEEMKSSLKKEINELNMKMEEISSTESRNSSLAGHINKLNDLLATRTEKMQEVYKENLQLRERSHQTETELIRLRNLCDDYNNLSARFDELDNSKNQATILLQSLQAKVERLARKCQEKDILLRRLGADLRRTSYRPSSALEELTRLEHVMAQEEYNIDFPVNGRSPQRPARNKRSSSLDDLDYNYASSDTDSISFVPIASSRTKRPPPYMDNRPRSADNFTPRARGSQSHSSPVSRRVEVHQRMETNLGQFIAIADYDPAIFSQSGRPGLELELREGDAVLITGPMDRTGYYEAEVKGRTGLVPANYLQPLNGSSHMMTYGINPRVSPTHSEQAFNKHRQVHAMSRDIVSTNYKLDSSHNGQVRSRVPDPPQNLHIKGLVNDRGLLLSWLPPKVDARCSTHGFQLLGYMVFVNNQPYEQIPNPNICEFLIEDLNLGKSVHLAVQSLCAGGHVSPKAELVFEGIIKVANAKDSGIQLEDQKDLDTDLSSVLSSVHYKRGHRKAVMALYDYNPKQQSPHDYTAFELAFQAGDVIHVYGDPRPDGFFHGEVDGNRGLVPACFVEDLSKIDKSGLKVTKEVAQVK</sequence>
<evidence type="ECO:0000256" key="4">
    <source>
        <dbReference type="PROSITE-ProRule" id="PRU00192"/>
    </source>
</evidence>
<feature type="coiled-coil region" evidence="5">
    <location>
        <begin position="1517"/>
        <end position="1551"/>
    </location>
</feature>
<feature type="compositionally biased region" description="Basic and acidic residues" evidence="6">
    <location>
        <begin position="1033"/>
        <end position="1046"/>
    </location>
</feature>
<dbReference type="GO" id="GO:0045202">
    <property type="term" value="C:synapse"/>
    <property type="evidence" value="ECO:0007669"/>
    <property type="project" value="GOC"/>
</dbReference>
<feature type="domain" description="SH3" evidence="7">
    <location>
        <begin position="5425"/>
        <end position="5492"/>
    </location>
</feature>
<dbReference type="SMART" id="SM00326">
    <property type="entry name" value="SH3"/>
    <property type="match status" value="2"/>
</dbReference>
<dbReference type="GO" id="GO:0007274">
    <property type="term" value="P:neuromuscular synaptic transmission"/>
    <property type="evidence" value="ECO:0007669"/>
    <property type="project" value="TreeGrafter"/>
</dbReference>
<dbReference type="VEuPathDB" id="VectorBase:BGLB003550"/>
<feature type="compositionally biased region" description="Basic and acidic residues" evidence="6">
    <location>
        <begin position="21"/>
        <end position="31"/>
    </location>
</feature>
<gene>
    <name evidence="9" type="primary">106073274</name>
</gene>
<comment type="similarity">
    <text evidence="1">Belongs to the RIMBP family.</text>
</comment>
<feature type="compositionally biased region" description="Basic and acidic residues" evidence="6">
    <location>
        <begin position="59"/>
        <end position="80"/>
    </location>
</feature>
<feature type="compositionally biased region" description="Polar residues" evidence="6">
    <location>
        <begin position="4586"/>
        <end position="4601"/>
    </location>
</feature>
<feature type="coiled-coil region" evidence="5">
    <location>
        <begin position="3108"/>
        <end position="3392"/>
    </location>
</feature>
<dbReference type="Proteomes" id="UP000076420">
    <property type="component" value="Unassembled WGS sequence"/>
</dbReference>
<dbReference type="Gene3D" id="1.20.120.330">
    <property type="entry name" value="Nucleotidyltransferases domain 2"/>
    <property type="match status" value="1"/>
</dbReference>
<evidence type="ECO:0008006" key="11">
    <source>
        <dbReference type="Google" id="ProtNLM"/>
    </source>
</evidence>
<feature type="coiled-coil region" evidence="5">
    <location>
        <begin position="524"/>
        <end position="551"/>
    </location>
</feature>
<organism evidence="9 10">
    <name type="scientific">Biomphalaria glabrata</name>
    <name type="common">Bloodfluke planorb</name>
    <name type="synonym">Freshwater snail</name>
    <dbReference type="NCBI Taxonomy" id="6526"/>
    <lineage>
        <taxon>Eukaryota</taxon>
        <taxon>Metazoa</taxon>
        <taxon>Spiralia</taxon>
        <taxon>Lophotrochozoa</taxon>
        <taxon>Mollusca</taxon>
        <taxon>Gastropoda</taxon>
        <taxon>Heterobranchia</taxon>
        <taxon>Euthyneura</taxon>
        <taxon>Panpulmonata</taxon>
        <taxon>Hygrophila</taxon>
        <taxon>Lymnaeoidea</taxon>
        <taxon>Planorbidae</taxon>
        <taxon>Biomphalaria</taxon>
    </lineage>
</organism>
<evidence type="ECO:0000313" key="10">
    <source>
        <dbReference type="Proteomes" id="UP000076420"/>
    </source>
</evidence>
<dbReference type="InterPro" id="IPR040325">
    <property type="entry name" value="RIMBP1/2/3"/>
</dbReference>
<dbReference type="InterPro" id="IPR013783">
    <property type="entry name" value="Ig-like_fold"/>
</dbReference>
<dbReference type="Gene3D" id="2.60.40.10">
    <property type="entry name" value="Immunoglobulins"/>
    <property type="match status" value="1"/>
</dbReference>
<dbReference type="PANTHER" id="PTHR14234">
    <property type="entry name" value="RIM BINDING PROTEIN-RELATED"/>
    <property type="match status" value="1"/>
</dbReference>
<evidence type="ECO:0000256" key="5">
    <source>
        <dbReference type="SAM" id="Coils"/>
    </source>
</evidence>
<dbReference type="Pfam" id="PF07653">
    <property type="entry name" value="SH3_2"/>
    <property type="match status" value="1"/>
</dbReference>
<feature type="domain" description="Fibronectin type-III" evidence="8">
    <location>
        <begin position="5297"/>
        <end position="5396"/>
    </location>
</feature>
<feature type="compositionally biased region" description="Polar residues" evidence="6">
    <location>
        <begin position="4545"/>
        <end position="4562"/>
    </location>
</feature>
<feature type="coiled-coil region" evidence="5">
    <location>
        <begin position="2572"/>
        <end position="2851"/>
    </location>
</feature>
<feature type="region of interest" description="Disordered" evidence="6">
    <location>
        <begin position="467"/>
        <end position="519"/>
    </location>
</feature>
<feature type="region of interest" description="Disordered" evidence="6">
    <location>
        <begin position="5125"/>
        <end position="5164"/>
    </location>
</feature>
<feature type="compositionally biased region" description="Low complexity" evidence="6">
    <location>
        <begin position="1011"/>
        <end position="1028"/>
    </location>
</feature>
<feature type="coiled-coil region" evidence="5">
    <location>
        <begin position="2880"/>
        <end position="3055"/>
    </location>
</feature>
<protein>
    <recommendedName>
        <fullName evidence="11">Janus kinase and microtubule-interacting protein C-terminal domain-containing protein</fullName>
    </recommendedName>
</protein>
<dbReference type="Pfam" id="PF14604">
    <property type="entry name" value="SH3_9"/>
    <property type="match status" value="1"/>
</dbReference>
<feature type="compositionally biased region" description="Basic and acidic residues" evidence="6">
    <location>
        <begin position="109"/>
        <end position="118"/>
    </location>
</feature>
<feature type="coiled-coil region" evidence="5">
    <location>
        <begin position="3622"/>
        <end position="3664"/>
    </location>
</feature>
<dbReference type="SUPFAM" id="SSF49265">
    <property type="entry name" value="Fibronectin type III"/>
    <property type="match status" value="1"/>
</dbReference>
<feature type="coiled-coil region" evidence="5">
    <location>
        <begin position="3493"/>
        <end position="3583"/>
    </location>
</feature>
<name>A0A2C9JJV1_BIOGL</name>